<evidence type="ECO:0000256" key="8">
    <source>
        <dbReference type="SAM" id="MobiDB-lite"/>
    </source>
</evidence>
<keyword evidence="7" id="KW-0998">Cell outer membrane</keyword>
<feature type="region of interest" description="Disordered" evidence="8">
    <location>
        <begin position="555"/>
        <end position="578"/>
    </location>
</feature>
<dbReference type="Gene3D" id="2.160.20.10">
    <property type="entry name" value="Single-stranded right-handed beta-helix, Pectin lyase-like"/>
    <property type="match status" value="1"/>
</dbReference>
<keyword evidence="11" id="KW-1185">Reference proteome</keyword>
<feature type="domain" description="DUF11" evidence="9">
    <location>
        <begin position="462"/>
        <end position="566"/>
    </location>
</feature>
<dbReference type="KEGG" id="sfol:H3H32_24535"/>
<evidence type="ECO:0000256" key="5">
    <source>
        <dbReference type="ARBA" id="ARBA00022729"/>
    </source>
</evidence>
<organism evidence="10 11">
    <name type="scientific">Spirosoma foliorum</name>
    <dbReference type="NCBI Taxonomy" id="2710596"/>
    <lineage>
        <taxon>Bacteria</taxon>
        <taxon>Pseudomonadati</taxon>
        <taxon>Bacteroidota</taxon>
        <taxon>Cytophagia</taxon>
        <taxon>Cytophagales</taxon>
        <taxon>Cytophagaceae</taxon>
        <taxon>Spirosoma</taxon>
    </lineage>
</organism>
<proteinExistence type="predicted"/>
<evidence type="ECO:0000256" key="7">
    <source>
        <dbReference type="ARBA" id="ARBA00023237"/>
    </source>
</evidence>
<evidence type="ECO:0000256" key="1">
    <source>
        <dbReference type="ARBA" id="ARBA00004196"/>
    </source>
</evidence>
<dbReference type="InterPro" id="IPR003368">
    <property type="entry name" value="POMP_repeat"/>
</dbReference>
<evidence type="ECO:0000256" key="4">
    <source>
        <dbReference type="ARBA" id="ARBA00022525"/>
    </source>
</evidence>
<reference evidence="10 11" key="1">
    <citation type="submission" date="2020-07" db="EMBL/GenBank/DDBJ databases">
        <title>Spirosoma foliorum sp. nov., isolated from the leaves on the Nejang mountain Korea, Republic of.</title>
        <authorList>
            <person name="Ho H."/>
            <person name="Lee Y.-J."/>
            <person name="Nurcahyanto D.-A."/>
            <person name="Kim S.-G."/>
        </authorList>
    </citation>
    <scope>NUCLEOTIDE SEQUENCE [LARGE SCALE GENOMIC DNA]</scope>
    <source>
        <strain evidence="10 11">PL0136</strain>
    </source>
</reference>
<dbReference type="PANTHER" id="PTHR34819">
    <property type="entry name" value="LARGE CYSTEINE-RICH PERIPLASMIC PROTEIN OMCB"/>
    <property type="match status" value="1"/>
</dbReference>
<feature type="domain" description="DUF11" evidence="9">
    <location>
        <begin position="619"/>
        <end position="728"/>
    </location>
</feature>
<evidence type="ECO:0000256" key="6">
    <source>
        <dbReference type="ARBA" id="ARBA00023136"/>
    </source>
</evidence>
<dbReference type="Proteomes" id="UP000515369">
    <property type="component" value="Chromosome"/>
</dbReference>
<evidence type="ECO:0000313" key="10">
    <source>
        <dbReference type="EMBL" id="QMW01120.1"/>
    </source>
</evidence>
<dbReference type="InterPro" id="IPR047589">
    <property type="entry name" value="DUF11_rpt"/>
</dbReference>
<gene>
    <name evidence="10" type="ORF">H3H32_24535</name>
</gene>
<dbReference type="GO" id="GO:0005576">
    <property type="term" value="C:extracellular region"/>
    <property type="evidence" value="ECO:0007669"/>
    <property type="project" value="UniProtKB-SubCell"/>
</dbReference>
<evidence type="ECO:0000256" key="3">
    <source>
        <dbReference type="ARBA" id="ARBA00004613"/>
    </source>
</evidence>
<dbReference type="RefSeq" id="WP_182458294.1">
    <property type="nucleotide sequence ID" value="NZ_CP059732.1"/>
</dbReference>
<keyword evidence="6" id="KW-0472">Membrane</keyword>
<dbReference type="PANTHER" id="PTHR34819:SF5">
    <property type="entry name" value="CONSERVED REPEAT DOMAIN PROTEIN"/>
    <property type="match status" value="1"/>
</dbReference>
<keyword evidence="5" id="KW-0732">Signal</keyword>
<dbReference type="Pfam" id="PF01345">
    <property type="entry name" value="DUF11"/>
    <property type="match status" value="2"/>
</dbReference>
<dbReference type="Gene3D" id="2.60.40.10">
    <property type="entry name" value="Immunoglobulins"/>
    <property type="match status" value="2"/>
</dbReference>
<dbReference type="InterPro" id="IPR013783">
    <property type="entry name" value="Ig-like_fold"/>
</dbReference>
<dbReference type="GO" id="GO:0009279">
    <property type="term" value="C:cell outer membrane"/>
    <property type="evidence" value="ECO:0007669"/>
    <property type="project" value="UniProtKB-SubCell"/>
</dbReference>
<dbReference type="Pfam" id="PF02415">
    <property type="entry name" value="Chlam_PMP"/>
    <property type="match status" value="1"/>
</dbReference>
<evidence type="ECO:0000259" key="9">
    <source>
        <dbReference type="Pfam" id="PF01345"/>
    </source>
</evidence>
<dbReference type="SUPFAM" id="SSF51126">
    <property type="entry name" value="Pectin lyase-like"/>
    <property type="match status" value="1"/>
</dbReference>
<dbReference type="AlphaFoldDB" id="A0A7G5GQH8"/>
<dbReference type="SMART" id="SM00710">
    <property type="entry name" value="PbH1"/>
    <property type="match status" value="5"/>
</dbReference>
<accession>A0A7G5GQH8</accession>
<feature type="region of interest" description="Disordered" evidence="8">
    <location>
        <begin position="714"/>
        <end position="738"/>
    </location>
</feature>
<name>A0A7G5GQH8_9BACT</name>
<evidence type="ECO:0000313" key="11">
    <source>
        <dbReference type="Proteomes" id="UP000515369"/>
    </source>
</evidence>
<dbReference type="InterPro" id="IPR012334">
    <property type="entry name" value="Pectin_lyas_fold"/>
</dbReference>
<dbReference type="InterPro" id="IPR001434">
    <property type="entry name" value="OmcB-like_DUF11"/>
</dbReference>
<dbReference type="EMBL" id="CP059732">
    <property type="protein sequence ID" value="QMW01120.1"/>
    <property type="molecule type" value="Genomic_DNA"/>
</dbReference>
<dbReference type="InterPro" id="IPR051172">
    <property type="entry name" value="Chlamydia_OmcB"/>
</dbReference>
<dbReference type="InterPro" id="IPR059226">
    <property type="entry name" value="Choice_anch_Q_dom"/>
</dbReference>
<feature type="compositionally biased region" description="Polar residues" evidence="8">
    <location>
        <begin position="714"/>
        <end position="728"/>
    </location>
</feature>
<protein>
    <submittedName>
        <fullName evidence="10">DUF11 domain-containing protein</fullName>
    </submittedName>
</protein>
<sequence length="744" mass="77302">MKFVLTILLFGLYFSLHSQPIVYVTPTGSGNLSGSSWTNALSGNQLRNQLALATSGMQFWLAGGSYNPGTTRTNTFQIPSGVQVYGGFNGTEIFLNNRALSTPSSTTLTGEIGDPNTIGDNVYHVITFTNVSINTQLNGVVVTRGNANASTSPDNCGGGIYNNSNGNSIKSNPTISNCQVIDNTATYSGGGLYNEAQYGGESSPTFQNCLFKSNKASVVGGGVYNYAYRGLCSPKLTDCIFTSNTANSGGGLGSAAIFNAGYNNPTFINCLFRNNSAVSGGAIHFGSSFYAFLNPSLKNCLLDHNQASENGGAILMTAVIGCSADPVLTNCIITDNSAGTTGAGIYGSCYTDSDIRIRLTNNIIWNNSFAYNNSSGNKAPVYNISYSDIQGGFSGTGNINADPLFVDATNGNYRLLRNSPCINTGDPASTTANVSSTDLVGSSRIFGGRIDMGAYEFIPYADLRMALALNTRTPAINEPVSYNLTITNDGPEPATAVGWQNQLPPNLAFVSGANVANSSNLVSGTIPSLAPGASTQFSYQVQAKEPGRYVNAAQITSSDQPDPDSQPGSGTGDGQDDTAQADLRTIVDNGTVYVSPNPNQVPLPVIISNQPPADPTKADLSLSMSASKRTLKAGDITTITLQVSNAGGLAVTGVTVKLNLPVGTSFESGSGFSVNGQTAIGSVGSISADTSTPLTAQVRVNSGNPAYLTAEILTSNQPDPDSHPNSGTDDGEDDTISIDLRVIP</sequence>
<keyword evidence="4" id="KW-0964">Secreted</keyword>
<dbReference type="NCBIfam" id="TIGR01451">
    <property type="entry name" value="B_ant_repeat"/>
    <property type="match status" value="2"/>
</dbReference>
<evidence type="ECO:0000256" key="2">
    <source>
        <dbReference type="ARBA" id="ARBA00004442"/>
    </source>
</evidence>
<comment type="subcellular location">
    <subcellularLocation>
        <location evidence="1">Cell envelope</location>
    </subcellularLocation>
    <subcellularLocation>
        <location evidence="2">Cell outer membrane</location>
    </subcellularLocation>
    <subcellularLocation>
        <location evidence="3">Secreted</location>
    </subcellularLocation>
</comment>
<dbReference type="InterPro" id="IPR006626">
    <property type="entry name" value="PbH1"/>
</dbReference>
<dbReference type="NCBIfam" id="NF041518">
    <property type="entry name" value="choice_anch_Q"/>
    <property type="match status" value="1"/>
</dbReference>
<dbReference type="InterPro" id="IPR011050">
    <property type="entry name" value="Pectin_lyase_fold/virulence"/>
</dbReference>